<organism evidence="2 3">
    <name type="scientific">Flagellimonas allohymeniacidonis</name>
    <dbReference type="NCBI Taxonomy" id="2517819"/>
    <lineage>
        <taxon>Bacteria</taxon>
        <taxon>Pseudomonadati</taxon>
        <taxon>Bacteroidota</taxon>
        <taxon>Flavobacteriia</taxon>
        <taxon>Flavobacteriales</taxon>
        <taxon>Flavobacteriaceae</taxon>
        <taxon>Flagellimonas</taxon>
    </lineage>
</organism>
<feature type="transmembrane region" description="Helical" evidence="1">
    <location>
        <begin position="15"/>
        <end position="34"/>
    </location>
</feature>
<reference evidence="2 3" key="1">
    <citation type="submission" date="2019-02" db="EMBL/GenBank/DDBJ databases">
        <title>Draft genome sequence of Muricauda sp. 176CP4-71.</title>
        <authorList>
            <person name="Park J.-S."/>
        </authorList>
    </citation>
    <scope>NUCLEOTIDE SEQUENCE [LARGE SCALE GENOMIC DNA]</scope>
    <source>
        <strain evidence="2 3">176CP4-71</strain>
    </source>
</reference>
<accession>A0A4Q8QGW5</accession>
<keyword evidence="3" id="KW-1185">Reference proteome</keyword>
<comment type="caution">
    <text evidence="2">The sequence shown here is derived from an EMBL/GenBank/DDBJ whole genome shotgun (WGS) entry which is preliminary data.</text>
</comment>
<protein>
    <submittedName>
        <fullName evidence="2">Uncharacterized protein</fullName>
    </submittedName>
</protein>
<dbReference type="RefSeq" id="WP_130610032.1">
    <property type="nucleotide sequence ID" value="NZ_SGIU01000001.1"/>
</dbReference>
<keyword evidence="1" id="KW-1133">Transmembrane helix</keyword>
<dbReference type="EMBL" id="SGIU01000001">
    <property type="protein sequence ID" value="TAI48987.1"/>
    <property type="molecule type" value="Genomic_DNA"/>
</dbReference>
<dbReference type="OrthoDB" id="1351085at2"/>
<evidence type="ECO:0000313" key="2">
    <source>
        <dbReference type="EMBL" id="TAI48987.1"/>
    </source>
</evidence>
<name>A0A4Q8QGW5_9FLAO</name>
<evidence type="ECO:0000256" key="1">
    <source>
        <dbReference type="SAM" id="Phobius"/>
    </source>
</evidence>
<keyword evidence="1" id="KW-0472">Membrane</keyword>
<dbReference type="Proteomes" id="UP000291981">
    <property type="component" value="Unassembled WGS sequence"/>
</dbReference>
<feature type="transmembrane region" description="Helical" evidence="1">
    <location>
        <begin position="46"/>
        <end position="63"/>
    </location>
</feature>
<sequence>MNILKQFYHEYQKHIFAYSLVLGIIILLLAYSTWITNNTVVEVMKVVGPVIISSGVFSAIVRSDQFTEIYKKELEKIIYCDDHLKHRRDVHELWEKISKQLYQDKFPELSRKISETLMNYFPIASEHYYHEYTYRIDISFVDEQKEYIRLSEKEDYVIISNRDKKVDYKSSTMFKFPAEDNERSDYSLDSFKINGKLSMPDEKQLTKNRNNKTGTISVEHKRVLSGENRYVICKEETKVYSLKIENTKSHTASWLFDKYHLEVTYPKELKLKFYEKGTIKRFRVDVRKANGLNILKADYDGLMLPNQGVRLIFSK</sequence>
<proteinExistence type="predicted"/>
<keyword evidence="1" id="KW-0812">Transmembrane</keyword>
<evidence type="ECO:0000313" key="3">
    <source>
        <dbReference type="Proteomes" id="UP000291981"/>
    </source>
</evidence>
<gene>
    <name evidence="2" type="ORF">EW142_04105</name>
</gene>
<dbReference type="AlphaFoldDB" id="A0A4Q8QGW5"/>